<dbReference type="AlphaFoldDB" id="X6N1P5"/>
<dbReference type="EMBL" id="ASPP01013083">
    <property type="protein sequence ID" value="ETO19976.1"/>
    <property type="molecule type" value="Genomic_DNA"/>
</dbReference>
<name>X6N1P5_RETFI</name>
<dbReference type="Gene3D" id="1.10.287.1490">
    <property type="match status" value="1"/>
</dbReference>
<evidence type="ECO:0000313" key="3">
    <source>
        <dbReference type="Proteomes" id="UP000023152"/>
    </source>
</evidence>
<dbReference type="Proteomes" id="UP000023152">
    <property type="component" value="Unassembled WGS sequence"/>
</dbReference>
<organism evidence="2 3">
    <name type="scientific">Reticulomyxa filosa</name>
    <dbReference type="NCBI Taxonomy" id="46433"/>
    <lineage>
        <taxon>Eukaryota</taxon>
        <taxon>Sar</taxon>
        <taxon>Rhizaria</taxon>
        <taxon>Retaria</taxon>
        <taxon>Foraminifera</taxon>
        <taxon>Monothalamids</taxon>
        <taxon>Reticulomyxidae</taxon>
        <taxon>Reticulomyxa</taxon>
    </lineage>
</organism>
<accession>X6N1P5</accession>
<comment type="caution">
    <text evidence="2">The sequence shown here is derived from an EMBL/GenBank/DDBJ whole genome shotgun (WGS) entry which is preliminary data.</text>
</comment>
<feature type="non-terminal residue" evidence="2">
    <location>
        <position position="184"/>
    </location>
</feature>
<keyword evidence="3" id="KW-1185">Reference proteome</keyword>
<evidence type="ECO:0000313" key="2">
    <source>
        <dbReference type="EMBL" id="ETO19976.1"/>
    </source>
</evidence>
<protein>
    <submittedName>
        <fullName evidence="2">Uncharacterized protein</fullName>
    </submittedName>
</protein>
<keyword evidence="1" id="KW-0175">Coiled coil</keyword>
<sequence length="184" mass="21643">MDTNEVKVPEKVRRMSRQELEVDVVELQQQVEVYQGDLITLRVQMADNSQTLQEKETEIANVESLSVIANDTIDEYSKLQREYAQLKQQLDIVKNNQNPDARKMSELQLEVMEIRPKLETITNERDELKRRVNALWYELKTLQDLYCLDQLQNRTQTDPDTPSFPSQQIVVSMYHSLIEAYHSK</sequence>
<gene>
    <name evidence="2" type="ORF">RFI_17244</name>
</gene>
<evidence type="ECO:0000256" key="1">
    <source>
        <dbReference type="SAM" id="Coils"/>
    </source>
</evidence>
<feature type="coiled-coil region" evidence="1">
    <location>
        <begin position="69"/>
        <end position="96"/>
    </location>
</feature>
<proteinExistence type="predicted"/>
<reference evidence="2 3" key="1">
    <citation type="journal article" date="2013" name="Curr. Biol.">
        <title>The Genome of the Foraminiferan Reticulomyxa filosa.</title>
        <authorList>
            <person name="Glockner G."/>
            <person name="Hulsmann N."/>
            <person name="Schleicher M."/>
            <person name="Noegel A.A."/>
            <person name="Eichinger L."/>
            <person name="Gallinger C."/>
            <person name="Pawlowski J."/>
            <person name="Sierra R."/>
            <person name="Euteneuer U."/>
            <person name="Pillet L."/>
            <person name="Moustafa A."/>
            <person name="Platzer M."/>
            <person name="Groth M."/>
            <person name="Szafranski K."/>
            <person name="Schliwa M."/>
        </authorList>
    </citation>
    <scope>NUCLEOTIDE SEQUENCE [LARGE SCALE GENOMIC DNA]</scope>
</reference>